<dbReference type="GO" id="GO:0005509">
    <property type="term" value="F:calcium ion binding"/>
    <property type="evidence" value="ECO:0007669"/>
    <property type="project" value="InterPro"/>
</dbReference>
<keyword evidence="5" id="KW-1185">Reference proteome</keyword>
<dbReference type="PANTHER" id="PTHR23050">
    <property type="entry name" value="CALCIUM BINDING PROTEIN"/>
    <property type="match status" value="1"/>
</dbReference>
<evidence type="ECO:0000313" key="4">
    <source>
        <dbReference type="EMBL" id="PKA51105.1"/>
    </source>
</evidence>
<keyword evidence="1" id="KW-0677">Repeat</keyword>
<accession>A0A2I0A6D6</accession>
<reference evidence="4 5" key="1">
    <citation type="journal article" date="2017" name="Nature">
        <title>The Apostasia genome and the evolution of orchids.</title>
        <authorList>
            <person name="Zhang G.Q."/>
            <person name="Liu K.W."/>
            <person name="Li Z."/>
            <person name="Lohaus R."/>
            <person name="Hsiao Y.Y."/>
            <person name="Niu S.C."/>
            <person name="Wang J.Y."/>
            <person name="Lin Y.C."/>
            <person name="Xu Q."/>
            <person name="Chen L.J."/>
            <person name="Yoshida K."/>
            <person name="Fujiwara S."/>
            <person name="Wang Z.W."/>
            <person name="Zhang Y.Q."/>
            <person name="Mitsuda N."/>
            <person name="Wang M."/>
            <person name="Liu G.H."/>
            <person name="Pecoraro L."/>
            <person name="Huang H.X."/>
            <person name="Xiao X.J."/>
            <person name="Lin M."/>
            <person name="Wu X.Y."/>
            <person name="Wu W.L."/>
            <person name="Chen Y.Y."/>
            <person name="Chang S.B."/>
            <person name="Sakamoto S."/>
            <person name="Ohme-Takagi M."/>
            <person name="Yagi M."/>
            <person name="Zeng S.J."/>
            <person name="Shen C.Y."/>
            <person name="Yeh C.M."/>
            <person name="Luo Y.B."/>
            <person name="Tsai W.C."/>
            <person name="Van de Peer Y."/>
            <person name="Liu Z.J."/>
        </authorList>
    </citation>
    <scope>NUCLEOTIDE SEQUENCE [LARGE SCALE GENOMIC DNA]</scope>
    <source>
        <strain evidence="5">cv. Shenzhen</strain>
        <tissue evidence="4">Stem</tissue>
    </source>
</reference>
<feature type="domain" description="EF-hand" evidence="3">
    <location>
        <begin position="162"/>
        <end position="193"/>
    </location>
</feature>
<dbReference type="STRING" id="1088818.A0A2I0A6D6"/>
<dbReference type="FunFam" id="1.10.238.10:FF:000178">
    <property type="entry name" value="Calmodulin-2 A"/>
    <property type="match status" value="1"/>
</dbReference>
<dbReference type="PROSITE" id="PS50222">
    <property type="entry name" value="EF_HAND_2"/>
    <property type="match status" value="3"/>
</dbReference>
<dbReference type="InterPro" id="IPR018247">
    <property type="entry name" value="EF_Hand_1_Ca_BS"/>
</dbReference>
<sequence>MAAVASKAPMKIILPRNTAPSFLSGIISLFSPRASRQGSRGAGADRRPACEFDQILRRFDEDGDGKISPAELRKCMRAAGEELTAEEAWAAVEAMDTDGDGLLRVEDLARIAGGRGEAAEEDEEEEKGRSLKEAFRVYEWEGEGCITAASLRAALGRMGEMRTEEECGEMIRRFDVNGDGVLSFEEFRRMMIS</sequence>
<evidence type="ECO:0000313" key="5">
    <source>
        <dbReference type="Proteomes" id="UP000236161"/>
    </source>
</evidence>
<dbReference type="InterPro" id="IPR050145">
    <property type="entry name" value="Centrin_CML-like"/>
</dbReference>
<dbReference type="GO" id="GO:0043226">
    <property type="term" value="C:organelle"/>
    <property type="evidence" value="ECO:0007669"/>
    <property type="project" value="UniProtKB-ARBA"/>
</dbReference>
<name>A0A2I0A6D6_9ASPA</name>
<protein>
    <submittedName>
        <fullName evidence="4">Calcium-binding protein CML19</fullName>
    </submittedName>
</protein>
<dbReference type="Proteomes" id="UP000236161">
    <property type="component" value="Unassembled WGS sequence"/>
</dbReference>
<dbReference type="PROSITE" id="PS00018">
    <property type="entry name" value="EF_HAND_1"/>
    <property type="match status" value="2"/>
</dbReference>
<gene>
    <name evidence="4" type="primary">CML19</name>
    <name evidence="4" type="ORF">AXF42_Ash010545</name>
</gene>
<feature type="domain" description="EF-hand" evidence="3">
    <location>
        <begin position="51"/>
        <end position="82"/>
    </location>
</feature>
<evidence type="ECO:0000256" key="2">
    <source>
        <dbReference type="ARBA" id="ARBA00022837"/>
    </source>
</evidence>
<evidence type="ECO:0000256" key="1">
    <source>
        <dbReference type="ARBA" id="ARBA00022737"/>
    </source>
</evidence>
<proteinExistence type="predicted"/>
<dbReference type="AlphaFoldDB" id="A0A2I0A6D6"/>
<dbReference type="SMART" id="SM00054">
    <property type="entry name" value="EFh"/>
    <property type="match status" value="4"/>
</dbReference>
<dbReference type="SUPFAM" id="SSF47473">
    <property type="entry name" value="EF-hand"/>
    <property type="match status" value="1"/>
</dbReference>
<organism evidence="4 5">
    <name type="scientific">Apostasia shenzhenica</name>
    <dbReference type="NCBI Taxonomy" id="1088818"/>
    <lineage>
        <taxon>Eukaryota</taxon>
        <taxon>Viridiplantae</taxon>
        <taxon>Streptophyta</taxon>
        <taxon>Embryophyta</taxon>
        <taxon>Tracheophyta</taxon>
        <taxon>Spermatophyta</taxon>
        <taxon>Magnoliopsida</taxon>
        <taxon>Liliopsida</taxon>
        <taxon>Asparagales</taxon>
        <taxon>Orchidaceae</taxon>
        <taxon>Apostasioideae</taxon>
        <taxon>Apostasia</taxon>
    </lineage>
</organism>
<feature type="domain" description="EF-hand" evidence="3">
    <location>
        <begin position="83"/>
        <end position="118"/>
    </location>
</feature>
<evidence type="ECO:0000259" key="3">
    <source>
        <dbReference type="PROSITE" id="PS50222"/>
    </source>
</evidence>
<dbReference type="InterPro" id="IPR002048">
    <property type="entry name" value="EF_hand_dom"/>
</dbReference>
<dbReference type="Gene3D" id="1.10.238.10">
    <property type="entry name" value="EF-hand"/>
    <property type="match status" value="2"/>
</dbReference>
<dbReference type="EMBL" id="KZ452014">
    <property type="protein sequence ID" value="PKA51105.1"/>
    <property type="molecule type" value="Genomic_DNA"/>
</dbReference>
<keyword evidence="2" id="KW-0106">Calcium</keyword>
<dbReference type="OrthoDB" id="26525at2759"/>
<dbReference type="InterPro" id="IPR011992">
    <property type="entry name" value="EF-hand-dom_pair"/>
</dbReference>
<dbReference type="CDD" id="cd00051">
    <property type="entry name" value="EFh"/>
    <property type="match status" value="2"/>
</dbReference>
<dbReference type="Pfam" id="PF13499">
    <property type="entry name" value="EF-hand_7"/>
    <property type="match status" value="2"/>
</dbReference>